<dbReference type="Proteomes" id="UP000325313">
    <property type="component" value="Unassembled WGS sequence"/>
</dbReference>
<evidence type="ECO:0000256" key="3">
    <source>
        <dbReference type="ARBA" id="ARBA00022679"/>
    </source>
</evidence>
<dbReference type="CDD" id="cd02440">
    <property type="entry name" value="AdoMet_MTases"/>
    <property type="match status" value="1"/>
</dbReference>
<dbReference type="GO" id="GO:0071885">
    <property type="term" value="F:N-terminal protein N-methyltransferase activity"/>
    <property type="evidence" value="ECO:0007669"/>
    <property type="project" value="UniProtKB-EC"/>
</dbReference>
<feature type="region of interest" description="Disordered" evidence="11">
    <location>
        <begin position="72"/>
        <end position="95"/>
    </location>
</feature>
<feature type="compositionally biased region" description="Low complexity" evidence="11">
    <location>
        <begin position="1"/>
        <end position="11"/>
    </location>
</feature>
<feature type="region of interest" description="Disordered" evidence="11">
    <location>
        <begin position="256"/>
        <end position="299"/>
    </location>
</feature>
<dbReference type="EMBL" id="VDEP01000337">
    <property type="protein sequence ID" value="KAA1102726.1"/>
    <property type="molecule type" value="Genomic_DNA"/>
</dbReference>
<evidence type="ECO:0000313" key="13">
    <source>
        <dbReference type="Proteomes" id="UP000325313"/>
    </source>
</evidence>
<evidence type="ECO:0000313" key="12">
    <source>
        <dbReference type="EMBL" id="KAA1102726.1"/>
    </source>
</evidence>
<sequence length="376" mass="41569">MTNTTTGTQDDQNQEPPRPDINAGLAYWNSVAQQDITNNGVLGGFGNGSLPRVDAMGSRMFLLTIRPELSKIKPPYDQTNQPTTQSTESQKSGRTGRRYYRALDVGAGIGRVTADVLLYLFDRIDLVEPVAGFIETGKRNASNGKWAQLTQDATPINDPLELSSQSPPPSKAVRFWKKSIQAFEPSEAIVHLSSPSAPIIMISDSCSIVGPKDGWNDGCGYDVIWAQWTLGHLSDEELVDFLKKCKESLRPAGRCLQASSSTSSDSDPPKLDDDDDDSGNLQARADENKHDEDLSVLAPPTFERDGGLIIIKENIFVSQSDPDGDNFLFDKEDSSLTRSHQSFLRIFHQAGLRLIKQEIQRGFDPDLYRVNFYALQ</sequence>
<comment type="similarity">
    <text evidence="1">Belongs to the methyltransferase superfamily. NTM1 family.</text>
</comment>
<organism evidence="12 13">
    <name type="scientific">Puccinia graminis f. sp. tritici</name>
    <dbReference type="NCBI Taxonomy" id="56615"/>
    <lineage>
        <taxon>Eukaryota</taxon>
        <taxon>Fungi</taxon>
        <taxon>Dikarya</taxon>
        <taxon>Basidiomycota</taxon>
        <taxon>Pucciniomycotina</taxon>
        <taxon>Pucciniomycetes</taxon>
        <taxon>Pucciniales</taxon>
        <taxon>Pucciniaceae</taxon>
        <taxon>Puccinia</taxon>
    </lineage>
</organism>
<evidence type="ECO:0000256" key="11">
    <source>
        <dbReference type="SAM" id="MobiDB-lite"/>
    </source>
</evidence>
<dbReference type="PANTHER" id="PTHR12753:SF0">
    <property type="entry name" value="ALPHA N-TERMINAL PROTEIN METHYLTRANSFERASE 1"/>
    <property type="match status" value="1"/>
</dbReference>
<reference evidence="12 13" key="1">
    <citation type="submission" date="2019-05" db="EMBL/GenBank/DDBJ databases">
        <title>Emergence of the Ug99 lineage of the wheat stem rust pathogen through somatic hybridization.</title>
        <authorList>
            <person name="Li F."/>
            <person name="Upadhyaya N.M."/>
            <person name="Sperschneider J."/>
            <person name="Matny O."/>
            <person name="Nguyen-Phuc H."/>
            <person name="Mago R."/>
            <person name="Raley C."/>
            <person name="Miller M.E."/>
            <person name="Silverstein K.A.T."/>
            <person name="Henningsen E."/>
            <person name="Hirsch C.D."/>
            <person name="Visser B."/>
            <person name="Pretorius Z.A."/>
            <person name="Steffenson B.J."/>
            <person name="Schwessinger B."/>
            <person name="Dodds P.N."/>
            <person name="Figueroa M."/>
        </authorList>
    </citation>
    <scope>NUCLEOTIDE SEQUENCE [LARGE SCALE GENOMIC DNA]</scope>
    <source>
        <strain evidence="12 13">Ug99</strain>
    </source>
</reference>
<dbReference type="PANTHER" id="PTHR12753">
    <property type="entry name" value="AD-003 - RELATED"/>
    <property type="match status" value="1"/>
</dbReference>
<dbReference type="InterPro" id="IPR008576">
    <property type="entry name" value="MeTrfase_NTM1"/>
</dbReference>
<dbReference type="SUPFAM" id="SSF53335">
    <property type="entry name" value="S-adenosyl-L-methionine-dependent methyltransferases"/>
    <property type="match status" value="1"/>
</dbReference>
<dbReference type="Gene3D" id="3.40.50.150">
    <property type="entry name" value="Vaccinia Virus protein VP39"/>
    <property type="match status" value="1"/>
</dbReference>
<comment type="catalytic activity">
    <reaction evidence="10">
        <text>N-terminal L-alanyl-L-prolyl-L-lysyl-[protein] + 3 S-adenosyl-L-methionine = N-terminal N,N,N-trimethyl-L-alanyl-L-prolyl-L-lysyl-[protein] + 3 S-adenosyl-L-homocysteine + 3 H(+)</text>
        <dbReference type="Rhea" id="RHEA:54712"/>
        <dbReference type="Rhea" id="RHEA-COMP:13785"/>
        <dbReference type="Rhea" id="RHEA-COMP:13971"/>
        <dbReference type="ChEBI" id="CHEBI:15378"/>
        <dbReference type="ChEBI" id="CHEBI:57856"/>
        <dbReference type="ChEBI" id="CHEBI:59789"/>
        <dbReference type="ChEBI" id="CHEBI:138057"/>
        <dbReference type="ChEBI" id="CHEBI:138315"/>
        <dbReference type="EC" id="2.1.1.244"/>
    </reaction>
</comment>
<evidence type="ECO:0000256" key="9">
    <source>
        <dbReference type="ARBA" id="ARBA00047885"/>
    </source>
</evidence>
<dbReference type="InterPro" id="IPR029063">
    <property type="entry name" value="SAM-dependent_MTases_sf"/>
</dbReference>
<accession>A0A5B0PP53</accession>
<comment type="catalytic activity">
    <reaction evidence="9">
        <text>N-terminal L-prolyl-L-prolyl-L-lysyl-[protein] + 2 S-adenosyl-L-methionine = N-terminal N,N-dimethyl-L-prolyl-L-prolyl-L-lysyl-[protein] + 2 S-adenosyl-L-homocysteine + 2 H(+)</text>
        <dbReference type="Rhea" id="RHEA:54736"/>
        <dbReference type="Rhea" id="RHEA-COMP:13787"/>
        <dbReference type="Rhea" id="RHEA-COMP:13974"/>
        <dbReference type="ChEBI" id="CHEBI:15378"/>
        <dbReference type="ChEBI" id="CHEBI:57856"/>
        <dbReference type="ChEBI" id="CHEBI:59789"/>
        <dbReference type="ChEBI" id="CHEBI:138059"/>
        <dbReference type="ChEBI" id="CHEBI:138318"/>
        <dbReference type="EC" id="2.1.1.244"/>
    </reaction>
</comment>
<comment type="catalytic activity">
    <reaction evidence="8">
        <text>N-terminal L-seryl-L-prolyl-L-lysyl-[protein] + 3 S-adenosyl-L-methionine = N-terminal N,N,N-trimethyl-L-seryl-L-prolyl-L-lysyl-[protein] + 3 S-adenosyl-L-homocysteine + 3 H(+)</text>
        <dbReference type="Rhea" id="RHEA:54724"/>
        <dbReference type="Rhea" id="RHEA-COMP:13789"/>
        <dbReference type="Rhea" id="RHEA-COMP:13973"/>
        <dbReference type="ChEBI" id="CHEBI:15378"/>
        <dbReference type="ChEBI" id="CHEBI:57856"/>
        <dbReference type="ChEBI" id="CHEBI:59789"/>
        <dbReference type="ChEBI" id="CHEBI:138061"/>
        <dbReference type="ChEBI" id="CHEBI:138317"/>
        <dbReference type="EC" id="2.1.1.244"/>
    </reaction>
</comment>
<evidence type="ECO:0000256" key="10">
    <source>
        <dbReference type="ARBA" id="ARBA00048167"/>
    </source>
</evidence>
<name>A0A5B0PP53_PUCGR</name>
<feature type="compositionally biased region" description="Polar residues" evidence="11">
    <location>
        <begin position="77"/>
        <end position="93"/>
    </location>
</feature>
<dbReference type="EC" id="2.1.1.244" evidence="5"/>
<feature type="compositionally biased region" description="Basic and acidic residues" evidence="11">
    <location>
        <begin position="284"/>
        <end position="293"/>
    </location>
</feature>
<evidence type="ECO:0000256" key="5">
    <source>
        <dbReference type="ARBA" id="ARBA00039112"/>
    </source>
</evidence>
<keyword evidence="4" id="KW-0949">S-adenosyl-L-methionine</keyword>
<proteinExistence type="inferred from homology"/>
<dbReference type="Pfam" id="PF05891">
    <property type="entry name" value="Methyltransf_PK"/>
    <property type="match status" value="3"/>
</dbReference>
<dbReference type="GO" id="GO:0005737">
    <property type="term" value="C:cytoplasm"/>
    <property type="evidence" value="ECO:0007669"/>
    <property type="project" value="TreeGrafter"/>
</dbReference>
<evidence type="ECO:0000256" key="1">
    <source>
        <dbReference type="ARBA" id="ARBA00009059"/>
    </source>
</evidence>
<evidence type="ECO:0000256" key="4">
    <source>
        <dbReference type="ARBA" id="ARBA00022691"/>
    </source>
</evidence>
<comment type="caution">
    <text evidence="12">The sequence shown here is derived from an EMBL/GenBank/DDBJ whole genome shotgun (WGS) entry which is preliminary data.</text>
</comment>
<gene>
    <name evidence="12" type="ORF">PGTUg99_034372</name>
</gene>
<evidence type="ECO:0000256" key="7">
    <source>
        <dbReference type="ARBA" id="ARBA00043129"/>
    </source>
</evidence>
<evidence type="ECO:0000256" key="8">
    <source>
        <dbReference type="ARBA" id="ARBA00047306"/>
    </source>
</evidence>
<dbReference type="AlphaFoldDB" id="A0A5B0PP53"/>
<protein>
    <recommendedName>
        <fullName evidence="6">Alpha N-terminal protein methyltransferase 1</fullName>
        <ecNumber evidence="5">2.1.1.244</ecNumber>
    </recommendedName>
    <alternativeName>
        <fullName evidence="7">X-Pro-Lys N-terminal protein methyltransferase 1</fullName>
    </alternativeName>
</protein>
<evidence type="ECO:0000256" key="6">
    <source>
        <dbReference type="ARBA" id="ARBA00039449"/>
    </source>
</evidence>
<evidence type="ECO:0000256" key="2">
    <source>
        <dbReference type="ARBA" id="ARBA00022603"/>
    </source>
</evidence>
<keyword evidence="3" id="KW-0808">Transferase</keyword>
<feature type="region of interest" description="Disordered" evidence="11">
    <location>
        <begin position="1"/>
        <end position="22"/>
    </location>
</feature>
<keyword evidence="2" id="KW-0489">Methyltransferase</keyword>
<dbReference type="GO" id="GO:0032259">
    <property type="term" value="P:methylation"/>
    <property type="evidence" value="ECO:0007669"/>
    <property type="project" value="UniProtKB-KW"/>
</dbReference>